<organism evidence="1">
    <name type="scientific">bioreactor metagenome</name>
    <dbReference type="NCBI Taxonomy" id="1076179"/>
    <lineage>
        <taxon>unclassified sequences</taxon>
        <taxon>metagenomes</taxon>
        <taxon>ecological metagenomes</taxon>
    </lineage>
</organism>
<dbReference type="GO" id="GO:0006355">
    <property type="term" value="P:regulation of DNA-templated transcription"/>
    <property type="evidence" value="ECO:0007669"/>
    <property type="project" value="InterPro"/>
</dbReference>
<dbReference type="Gene3D" id="1.10.1220.10">
    <property type="entry name" value="Met repressor-like"/>
    <property type="match status" value="1"/>
</dbReference>
<sequence>MIEKKEQIAFRLDESLARQFKSAIALRGDKMTPVLIKYIERYIEETKSLESSGQL</sequence>
<name>A0A645JLU5_9ZZZZ</name>
<proteinExistence type="predicted"/>
<comment type="caution">
    <text evidence="1">The sequence shown here is derived from an EMBL/GenBank/DDBJ whole genome shotgun (WGS) entry which is preliminary data.</text>
</comment>
<dbReference type="AlphaFoldDB" id="A0A645JLU5"/>
<reference evidence="1" key="1">
    <citation type="submission" date="2019-08" db="EMBL/GenBank/DDBJ databases">
        <authorList>
            <person name="Kucharzyk K."/>
            <person name="Murdoch R.W."/>
            <person name="Higgins S."/>
            <person name="Loffler F."/>
        </authorList>
    </citation>
    <scope>NUCLEOTIDE SEQUENCE</scope>
</reference>
<dbReference type="EMBL" id="VSSQ01144853">
    <property type="protein sequence ID" value="MPN64252.1"/>
    <property type="molecule type" value="Genomic_DNA"/>
</dbReference>
<evidence type="ECO:0000313" key="1">
    <source>
        <dbReference type="EMBL" id="MPN64252.1"/>
    </source>
</evidence>
<dbReference type="SUPFAM" id="SSF47598">
    <property type="entry name" value="Ribbon-helix-helix"/>
    <property type="match status" value="1"/>
</dbReference>
<dbReference type="InterPro" id="IPR013321">
    <property type="entry name" value="Arc_rbn_hlx_hlx"/>
</dbReference>
<protein>
    <submittedName>
        <fullName evidence="1">Uncharacterized protein</fullName>
    </submittedName>
</protein>
<gene>
    <name evidence="1" type="ORF">SDC9_212023</name>
</gene>
<dbReference type="InterPro" id="IPR010985">
    <property type="entry name" value="Ribbon_hlx_hlx"/>
</dbReference>
<accession>A0A645JLU5</accession>